<evidence type="ECO:0000313" key="3">
    <source>
        <dbReference type="EMBL" id="KAG6399383.1"/>
    </source>
</evidence>
<feature type="compositionally biased region" description="Basic and acidic residues" evidence="1">
    <location>
        <begin position="169"/>
        <end position="181"/>
    </location>
</feature>
<proteinExistence type="predicted"/>
<keyword evidence="4" id="KW-1185">Reference proteome</keyword>
<evidence type="ECO:0000313" key="4">
    <source>
        <dbReference type="Proteomes" id="UP000298416"/>
    </source>
</evidence>
<sequence length="181" mass="19977">MVAHVSNPIPENHHPMVTRAKRGIFKPKTLAATTSSSDKTELHLLIPCSAKFALSILKHVNGSIARHKARLVAQGFSQEAGLDFLETFSPVVKPNTIRLILSIAVTSGWGSVNLATLKSIKDEDMTREMPHMDTITDQCKNCEHEKTSDVASRSAKMTWKDILLGPPPRKQDKGEKETKRG</sequence>
<protein>
    <recommendedName>
        <fullName evidence="2">Reverse transcriptase Ty1/copia-type domain-containing protein</fullName>
    </recommendedName>
</protein>
<organism evidence="3">
    <name type="scientific">Salvia splendens</name>
    <name type="common">Scarlet sage</name>
    <dbReference type="NCBI Taxonomy" id="180675"/>
    <lineage>
        <taxon>Eukaryota</taxon>
        <taxon>Viridiplantae</taxon>
        <taxon>Streptophyta</taxon>
        <taxon>Embryophyta</taxon>
        <taxon>Tracheophyta</taxon>
        <taxon>Spermatophyta</taxon>
        <taxon>Magnoliopsida</taxon>
        <taxon>eudicotyledons</taxon>
        <taxon>Gunneridae</taxon>
        <taxon>Pentapetalae</taxon>
        <taxon>asterids</taxon>
        <taxon>lamiids</taxon>
        <taxon>Lamiales</taxon>
        <taxon>Lamiaceae</taxon>
        <taxon>Nepetoideae</taxon>
        <taxon>Mentheae</taxon>
        <taxon>Salviinae</taxon>
        <taxon>Salvia</taxon>
        <taxon>Salvia subgen. Calosphace</taxon>
        <taxon>core Calosphace</taxon>
    </lineage>
</organism>
<comment type="caution">
    <text evidence="3">The sequence shown here is derived from an EMBL/GenBank/DDBJ whole genome shotgun (WGS) entry which is preliminary data.</text>
</comment>
<dbReference type="EMBL" id="PNBA02000015">
    <property type="protein sequence ID" value="KAG6399383.1"/>
    <property type="molecule type" value="Genomic_DNA"/>
</dbReference>
<reference evidence="3" key="2">
    <citation type="submission" date="2020-08" db="EMBL/GenBank/DDBJ databases">
        <title>Plant Genome Project.</title>
        <authorList>
            <person name="Zhang R.-G."/>
        </authorList>
    </citation>
    <scope>NUCLEOTIDE SEQUENCE</scope>
    <source>
        <strain evidence="3">Huo1</strain>
        <tissue evidence="3">Leaf</tissue>
    </source>
</reference>
<dbReference type="InterPro" id="IPR013103">
    <property type="entry name" value="RVT_2"/>
</dbReference>
<dbReference type="Proteomes" id="UP000298416">
    <property type="component" value="Unassembled WGS sequence"/>
</dbReference>
<feature type="region of interest" description="Disordered" evidence="1">
    <location>
        <begin position="146"/>
        <end position="181"/>
    </location>
</feature>
<dbReference type="AlphaFoldDB" id="A0A8X8WQI8"/>
<gene>
    <name evidence="3" type="ORF">SASPL_140863</name>
</gene>
<feature type="domain" description="Reverse transcriptase Ty1/copia-type" evidence="2">
    <location>
        <begin position="63"/>
        <end position="110"/>
    </location>
</feature>
<accession>A0A8X8WQI8</accession>
<reference evidence="3" key="1">
    <citation type="submission" date="2018-01" db="EMBL/GenBank/DDBJ databases">
        <authorList>
            <person name="Mao J.F."/>
        </authorList>
    </citation>
    <scope>NUCLEOTIDE SEQUENCE</scope>
    <source>
        <strain evidence="3">Huo1</strain>
        <tissue evidence="3">Leaf</tissue>
    </source>
</reference>
<name>A0A8X8WQI8_SALSN</name>
<evidence type="ECO:0000256" key="1">
    <source>
        <dbReference type="SAM" id="MobiDB-lite"/>
    </source>
</evidence>
<dbReference type="Pfam" id="PF07727">
    <property type="entry name" value="RVT_2"/>
    <property type="match status" value="1"/>
</dbReference>
<evidence type="ECO:0000259" key="2">
    <source>
        <dbReference type="Pfam" id="PF07727"/>
    </source>
</evidence>